<dbReference type="PANTHER" id="PTHR31713">
    <property type="entry name" value="OS02G0177800 PROTEIN"/>
    <property type="match status" value="1"/>
</dbReference>
<dbReference type="GO" id="GO:0043565">
    <property type="term" value="F:sequence-specific DNA binding"/>
    <property type="evidence" value="ECO:0007669"/>
    <property type="project" value="TreeGrafter"/>
</dbReference>
<dbReference type="InterPro" id="IPR012416">
    <property type="entry name" value="CBP60"/>
</dbReference>
<keyword evidence="3" id="KW-1185">Reference proteome</keyword>
<dbReference type="PANTHER" id="PTHR31713:SF42">
    <property type="entry name" value="PROTEIN SAR DEFICIENT 1"/>
    <property type="match status" value="1"/>
</dbReference>
<organism evidence="2 3">
    <name type="scientific">Ensete ventricosum</name>
    <name type="common">Abyssinian banana</name>
    <name type="synonym">Musa ensete</name>
    <dbReference type="NCBI Taxonomy" id="4639"/>
    <lineage>
        <taxon>Eukaryota</taxon>
        <taxon>Viridiplantae</taxon>
        <taxon>Streptophyta</taxon>
        <taxon>Embryophyta</taxon>
        <taxon>Tracheophyta</taxon>
        <taxon>Spermatophyta</taxon>
        <taxon>Magnoliopsida</taxon>
        <taxon>Liliopsida</taxon>
        <taxon>Zingiberales</taxon>
        <taxon>Musaceae</taxon>
        <taxon>Ensete</taxon>
    </lineage>
</organism>
<reference evidence="2 3" key="1">
    <citation type="submission" date="2022-12" db="EMBL/GenBank/DDBJ databases">
        <title>Chromosome-scale assembly of the Ensete ventricosum genome.</title>
        <authorList>
            <person name="Dussert Y."/>
            <person name="Stocks J."/>
            <person name="Wendawek A."/>
            <person name="Woldeyes F."/>
            <person name="Nichols R.A."/>
            <person name="Borrell J.S."/>
        </authorList>
    </citation>
    <scope>NUCLEOTIDE SEQUENCE [LARGE SCALE GENOMIC DNA]</scope>
    <source>
        <strain evidence="3">cv. Maze</strain>
        <tissue evidence="2">Seeds</tissue>
    </source>
</reference>
<dbReference type="AlphaFoldDB" id="A0AAV8R7Q5"/>
<dbReference type="GO" id="GO:0003700">
    <property type="term" value="F:DNA-binding transcription factor activity"/>
    <property type="evidence" value="ECO:0007669"/>
    <property type="project" value="TreeGrafter"/>
</dbReference>
<feature type="domain" description="Calmodulin binding protein central" evidence="1">
    <location>
        <begin position="132"/>
        <end position="174"/>
    </location>
</feature>
<dbReference type="Pfam" id="PF20451">
    <property type="entry name" value="Calmod_bind_M"/>
    <property type="match status" value="1"/>
</dbReference>
<sequence>MVQEKLKHWFAEVLNDLYLLLESKINEIGIPQILNLIDNFKCQQANGVIAHTSQLPRSVPTEDIRPASDLQLTFTEKLLLPIFSEDAIKDKDRVRVSPGSYRGPRIKEAITESFLVLDHRSKFNQKSDPPSLDHGVWRLVNIGRNGAFHRRPDAAGIKTVHDFLKLAVVDQQCL</sequence>
<evidence type="ECO:0000313" key="2">
    <source>
        <dbReference type="EMBL" id="KAJ8493001.1"/>
    </source>
</evidence>
<dbReference type="GO" id="GO:0080142">
    <property type="term" value="P:regulation of salicylic acid biosynthetic process"/>
    <property type="evidence" value="ECO:0007669"/>
    <property type="project" value="TreeGrafter"/>
</dbReference>
<dbReference type="GO" id="GO:0005634">
    <property type="term" value="C:nucleus"/>
    <property type="evidence" value="ECO:0007669"/>
    <property type="project" value="TreeGrafter"/>
</dbReference>
<accession>A0AAV8R7Q5</accession>
<proteinExistence type="predicted"/>
<comment type="caution">
    <text evidence="2">The sequence shown here is derived from an EMBL/GenBank/DDBJ whole genome shotgun (WGS) entry which is preliminary data.</text>
</comment>
<dbReference type="InterPro" id="IPR046830">
    <property type="entry name" value="Calmod_bind_M"/>
</dbReference>
<dbReference type="Proteomes" id="UP001222027">
    <property type="component" value="Unassembled WGS sequence"/>
</dbReference>
<dbReference type="EMBL" id="JAQQAF010000004">
    <property type="protein sequence ID" value="KAJ8493001.1"/>
    <property type="molecule type" value="Genomic_DNA"/>
</dbReference>
<evidence type="ECO:0000259" key="1">
    <source>
        <dbReference type="Pfam" id="PF20451"/>
    </source>
</evidence>
<protein>
    <recommendedName>
        <fullName evidence="1">Calmodulin binding protein central domain-containing protein</fullName>
    </recommendedName>
</protein>
<evidence type="ECO:0000313" key="3">
    <source>
        <dbReference type="Proteomes" id="UP001222027"/>
    </source>
</evidence>
<name>A0AAV8R7Q5_ENSVE</name>
<dbReference type="GO" id="GO:0005516">
    <property type="term" value="F:calmodulin binding"/>
    <property type="evidence" value="ECO:0007669"/>
    <property type="project" value="InterPro"/>
</dbReference>
<gene>
    <name evidence="2" type="ORF">OPV22_014722</name>
</gene>